<dbReference type="Proteomes" id="UP000886520">
    <property type="component" value="Chromosome 13"/>
</dbReference>
<feature type="region of interest" description="Disordered" evidence="1">
    <location>
        <begin position="102"/>
        <end position="124"/>
    </location>
</feature>
<proteinExistence type="predicted"/>
<evidence type="ECO:0000256" key="1">
    <source>
        <dbReference type="SAM" id="MobiDB-lite"/>
    </source>
</evidence>
<dbReference type="AlphaFoldDB" id="A0A9D4ZDD4"/>
<protein>
    <submittedName>
        <fullName evidence="2">Uncharacterized protein</fullName>
    </submittedName>
</protein>
<name>A0A9D4ZDD4_ADICA</name>
<keyword evidence="3" id="KW-1185">Reference proteome</keyword>
<dbReference type="OrthoDB" id="1957114at2759"/>
<gene>
    <name evidence="2" type="ORF">GOP47_0013599</name>
</gene>
<organism evidence="2 3">
    <name type="scientific">Adiantum capillus-veneris</name>
    <name type="common">Maidenhair fern</name>
    <dbReference type="NCBI Taxonomy" id="13818"/>
    <lineage>
        <taxon>Eukaryota</taxon>
        <taxon>Viridiplantae</taxon>
        <taxon>Streptophyta</taxon>
        <taxon>Embryophyta</taxon>
        <taxon>Tracheophyta</taxon>
        <taxon>Polypodiopsida</taxon>
        <taxon>Polypodiidae</taxon>
        <taxon>Polypodiales</taxon>
        <taxon>Pteridineae</taxon>
        <taxon>Pteridaceae</taxon>
        <taxon>Vittarioideae</taxon>
        <taxon>Adiantum</taxon>
    </lineage>
</organism>
<reference evidence="2" key="1">
    <citation type="submission" date="2021-01" db="EMBL/GenBank/DDBJ databases">
        <title>Adiantum capillus-veneris genome.</title>
        <authorList>
            <person name="Fang Y."/>
            <person name="Liao Q."/>
        </authorList>
    </citation>
    <scope>NUCLEOTIDE SEQUENCE</scope>
    <source>
        <strain evidence="2">H3</strain>
        <tissue evidence="2">Leaf</tissue>
    </source>
</reference>
<evidence type="ECO:0000313" key="2">
    <source>
        <dbReference type="EMBL" id="KAI5071348.1"/>
    </source>
</evidence>
<accession>A0A9D4ZDD4</accession>
<dbReference type="EMBL" id="JABFUD020000013">
    <property type="protein sequence ID" value="KAI5071348.1"/>
    <property type="molecule type" value="Genomic_DNA"/>
</dbReference>
<comment type="caution">
    <text evidence="2">The sequence shown here is derived from an EMBL/GenBank/DDBJ whole genome shotgun (WGS) entry which is preliminary data.</text>
</comment>
<sequence>MNVKLLTLQSCWEAKIFLQSVSGQSINIPFIHGKCLLPVKLLQEKLCGTTRVIVEGLVQEGQEFNVLAPLPTYAGVYMEAYFILEESLSKNYTARLEDIFQTPESSPIGPSPAPIQIDDDEENEDHVEFDKLDEETLNFETTVSAF</sequence>
<evidence type="ECO:0000313" key="3">
    <source>
        <dbReference type="Proteomes" id="UP000886520"/>
    </source>
</evidence>